<evidence type="ECO:0000259" key="9">
    <source>
        <dbReference type="PROSITE" id="PS51703"/>
    </source>
</evidence>
<dbReference type="PANTHER" id="PTHR46447:SF1">
    <property type="entry name" value="INTERLEUKIN ENHANCER-BINDING FACTOR 2"/>
    <property type="match status" value="1"/>
</dbReference>
<dbReference type="GO" id="GO:0015074">
    <property type="term" value="P:DNA integration"/>
    <property type="evidence" value="ECO:0007669"/>
    <property type="project" value="InterPro"/>
</dbReference>
<dbReference type="GO" id="GO:0071013">
    <property type="term" value="C:catalytic step 2 spliceosome"/>
    <property type="evidence" value="ECO:0007669"/>
    <property type="project" value="TreeGrafter"/>
</dbReference>
<keyword evidence="6" id="KW-0539">Nucleus</keyword>
<accession>A0A085MLX1</accession>
<evidence type="ECO:0000256" key="4">
    <source>
        <dbReference type="ARBA" id="ARBA00023159"/>
    </source>
</evidence>
<dbReference type="GO" id="GO:0045893">
    <property type="term" value="P:positive regulation of DNA-templated transcription"/>
    <property type="evidence" value="ECO:0007669"/>
    <property type="project" value="TreeGrafter"/>
</dbReference>
<dbReference type="Pfam" id="PF07528">
    <property type="entry name" value="DZF_N"/>
    <property type="match status" value="1"/>
</dbReference>
<dbReference type="Gene3D" id="3.30.460.10">
    <property type="entry name" value="Beta Polymerase, domain 2"/>
    <property type="match status" value="1"/>
</dbReference>
<dbReference type="InterPro" id="IPR052134">
    <property type="entry name" value="ILF2"/>
</dbReference>
<dbReference type="Pfam" id="PF17921">
    <property type="entry name" value="Integrase_H2C2"/>
    <property type="match status" value="1"/>
</dbReference>
<dbReference type="Gene3D" id="3.30.420.10">
    <property type="entry name" value="Ribonuclease H-like superfamily/Ribonuclease H"/>
    <property type="match status" value="1"/>
</dbReference>
<dbReference type="InterPro" id="IPR001584">
    <property type="entry name" value="Integrase_cat-core"/>
</dbReference>
<dbReference type="SUPFAM" id="SSF81301">
    <property type="entry name" value="Nucleotidyltransferase"/>
    <property type="match status" value="1"/>
</dbReference>
<reference evidence="10 11" key="1">
    <citation type="journal article" date="2014" name="Nat. Genet.">
        <title>Genome and transcriptome of the porcine whipworm Trichuris suis.</title>
        <authorList>
            <person name="Jex A.R."/>
            <person name="Nejsum P."/>
            <person name="Schwarz E.M."/>
            <person name="Hu L."/>
            <person name="Young N.D."/>
            <person name="Hall R.S."/>
            <person name="Korhonen P.K."/>
            <person name="Liao S."/>
            <person name="Thamsborg S."/>
            <person name="Xia J."/>
            <person name="Xu P."/>
            <person name="Wang S."/>
            <person name="Scheerlinck J.P."/>
            <person name="Hofmann A."/>
            <person name="Sternberg P.W."/>
            <person name="Wang J."/>
            <person name="Gasser R.B."/>
        </authorList>
    </citation>
    <scope>NUCLEOTIDE SEQUENCE [LARGE SCALE GENOMIC DNA]</scope>
    <source>
        <strain evidence="10">DCEP-RM93M</strain>
    </source>
</reference>
<keyword evidence="11" id="KW-1185">Reference proteome</keyword>
<dbReference type="InterPro" id="IPR049401">
    <property type="entry name" value="DZF_dom_N"/>
</dbReference>
<feature type="domain" description="Integrase catalytic" evidence="8">
    <location>
        <begin position="42"/>
        <end position="192"/>
    </location>
</feature>
<dbReference type="Gene3D" id="1.10.340.70">
    <property type="match status" value="1"/>
</dbReference>
<gene>
    <name evidence="10" type="ORF">M513_00980</name>
</gene>
<comment type="subcellular location">
    <subcellularLocation>
        <location evidence="1">Nucleus</location>
    </subcellularLocation>
</comment>
<dbReference type="InterPro" id="IPR036397">
    <property type="entry name" value="RNaseH_sf"/>
</dbReference>
<dbReference type="GO" id="GO:0003677">
    <property type="term" value="F:DNA binding"/>
    <property type="evidence" value="ECO:0007669"/>
    <property type="project" value="UniProtKB-KW"/>
</dbReference>
<dbReference type="PANTHER" id="PTHR46447">
    <property type="entry name" value="INTERLEUKIN ENHANCER-BINDING FACTOR"/>
    <property type="match status" value="1"/>
</dbReference>
<evidence type="ECO:0000256" key="6">
    <source>
        <dbReference type="ARBA" id="ARBA00023242"/>
    </source>
</evidence>
<dbReference type="Pfam" id="PF00665">
    <property type="entry name" value="rve"/>
    <property type="match status" value="1"/>
</dbReference>
<proteinExistence type="predicted"/>
<dbReference type="Gene3D" id="1.10.1410.40">
    <property type="match status" value="1"/>
</dbReference>
<name>A0A085MLX1_9BILA</name>
<keyword evidence="4" id="KW-0010">Activator</keyword>
<dbReference type="InterPro" id="IPR006561">
    <property type="entry name" value="DZF_dom"/>
</dbReference>
<dbReference type="SMART" id="SM00572">
    <property type="entry name" value="DZF"/>
    <property type="match status" value="1"/>
</dbReference>
<keyword evidence="3" id="KW-0238">DNA-binding</keyword>
<dbReference type="PROSITE" id="PS51703">
    <property type="entry name" value="DZF"/>
    <property type="match status" value="1"/>
</dbReference>
<feature type="region of interest" description="Disordered" evidence="7">
    <location>
        <begin position="210"/>
        <end position="232"/>
    </location>
</feature>
<evidence type="ECO:0008006" key="12">
    <source>
        <dbReference type="Google" id="ProtNLM"/>
    </source>
</evidence>
<keyword evidence="5" id="KW-0804">Transcription</keyword>
<evidence type="ECO:0000256" key="3">
    <source>
        <dbReference type="ARBA" id="ARBA00023125"/>
    </source>
</evidence>
<evidence type="ECO:0000313" key="10">
    <source>
        <dbReference type="EMBL" id="KFD58217.1"/>
    </source>
</evidence>
<evidence type="ECO:0000256" key="1">
    <source>
        <dbReference type="ARBA" id="ARBA00004123"/>
    </source>
</evidence>
<protein>
    <recommendedName>
        <fullName evidence="12">Integrase catalytic domain-containing protein</fullName>
    </recommendedName>
</protein>
<feature type="domain" description="DZF" evidence="9">
    <location>
        <begin position="403"/>
        <end position="764"/>
    </location>
</feature>
<dbReference type="EMBL" id="KL363185">
    <property type="protein sequence ID" value="KFD58217.1"/>
    <property type="molecule type" value="Genomic_DNA"/>
</dbReference>
<dbReference type="AlphaFoldDB" id="A0A085MLX1"/>
<sequence>MDRSYVWWPRLDNDIEDIVKKCRVCQETRNAPNKAPVNPWERTERPWSRLHVDFAGPFQGQLFLIVVDSHSKWLDVSPVQATSAKALIDKLALLFATHGLLEVIVTDNGTAFTASEFKEFMRANTIRRVTVAPYHPSSNGQAERMVQAMKQALRKIIHGSWSLRLARFLFNQHLTPHMATGSSPAEILMSRRPRSLLDNLHPDSLLATRSRQEQEEQLTTGGEKTRRFSPGDPVYMRNYKSSDFGTAKHFRINSCESNCGELRGVTYLQFIKLTVKGQNGIDGLRNRIADTIPCNLLNSVATVLPKKTSSFRCGIQRLSYLSIVFHTVACLADLCSAKHNRKMVYPGMTVGSQGRKRKYVARPPFPMWHSARYYMAPRGNLLRPPFPLIRPMPLVNNRSGKRNVFAKTNKYNFHDVTRSNLKDRQDNSFDLMLTQDLLKRNFELVPERFSVGGLSYLVELVIRVIEGYMLDPEPKEDDLAIATVKSVGSFEKRTLIAGKSVADVAVVFRGLPSAEAVCSFGNRIASKIMEFDSFFDVSCQTADHGFNIVGHMATVRVIVCTMPANYGKVTPEYHMDLKTLFSNSMAIGHTRWFQQFANHPAVRIIVRVVKDIKSRYKGFDSLNPWMIEVLVHYSVTSIPHSSTIVGLAFMRFLMLLSSNALSPVSIGFFDPCNPTTRIHGKLSLEEMNSIRQTAQFLLNLMAIGGHKLVLGLDKCSYDVTECGISLNGFSLEPIVPLINEENRDRFERYMYLLKNKRLPSDNDSLNAQSVTQSAEEATDYDCCHSPLPEAVSSAAPVDETETIVPVKVENV</sequence>
<evidence type="ECO:0000313" key="11">
    <source>
        <dbReference type="Proteomes" id="UP000030764"/>
    </source>
</evidence>
<dbReference type="PROSITE" id="PS50152">
    <property type="entry name" value="25A_SYNTH_3"/>
    <property type="match status" value="1"/>
</dbReference>
<evidence type="ECO:0000259" key="8">
    <source>
        <dbReference type="PROSITE" id="PS50994"/>
    </source>
</evidence>
<keyword evidence="2" id="KW-0805">Transcription regulation</keyword>
<dbReference type="InterPro" id="IPR049402">
    <property type="entry name" value="DZF_dom_C"/>
</dbReference>
<evidence type="ECO:0000256" key="5">
    <source>
        <dbReference type="ARBA" id="ARBA00023163"/>
    </source>
</evidence>
<evidence type="ECO:0000256" key="7">
    <source>
        <dbReference type="SAM" id="MobiDB-lite"/>
    </source>
</evidence>
<dbReference type="GO" id="GO:0003725">
    <property type="term" value="F:double-stranded RNA binding"/>
    <property type="evidence" value="ECO:0007669"/>
    <property type="project" value="TreeGrafter"/>
</dbReference>
<dbReference type="InterPro" id="IPR012337">
    <property type="entry name" value="RNaseH-like_sf"/>
</dbReference>
<dbReference type="Proteomes" id="UP000030764">
    <property type="component" value="Unassembled WGS sequence"/>
</dbReference>
<dbReference type="FunFam" id="3.30.420.10:FF:000063">
    <property type="entry name" value="Retrovirus-related Pol polyprotein from transposon 297-like Protein"/>
    <property type="match status" value="1"/>
</dbReference>
<dbReference type="InterPro" id="IPR043519">
    <property type="entry name" value="NT_sf"/>
</dbReference>
<dbReference type="Pfam" id="PF20965">
    <property type="entry name" value="DZF_C"/>
    <property type="match status" value="1"/>
</dbReference>
<organism evidence="10 11">
    <name type="scientific">Trichuris suis</name>
    <name type="common">pig whipworm</name>
    <dbReference type="NCBI Taxonomy" id="68888"/>
    <lineage>
        <taxon>Eukaryota</taxon>
        <taxon>Metazoa</taxon>
        <taxon>Ecdysozoa</taxon>
        <taxon>Nematoda</taxon>
        <taxon>Enoplea</taxon>
        <taxon>Dorylaimia</taxon>
        <taxon>Trichinellida</taxon>
        <taxon>Trichuridae</taxon>
        <taxon>Trichuris</taxon>
    </lineage>
</organism>
<dbReference type="PROSITE" id="PS50994">
    <property type="entry name" value="INTEGRASE"/>
    <property type="match status" value="1"/>
</dbReference>
<dbReference type="InterPro" id="IPR041588">
    <property type="entry name" value="Integrase_H2C2"/>
</dbReference>
<evidence type="ECO:0000256" key="2">
    <source>
        <dbReference type="ARBA" id="ARBA00023015"/>
    </source>
</evidence>
<dbReference type="SUPFAM" id="SSF53098">
    <property type="entry name" value="Ribonuclease H-like"/>
    <property type="match status" value="1"/>
</dbReference>